<reference evidence="4 5" key="1">
    <citation type="submission" date="2019-01" db="EMBL/GenBank/DDBJ databases">
        <title>Bacillus sp. M5HDSG1-1, whole genome shotgun sequence.</title>
        <authorList>
            <person name="Tuo L."/>
        </authorList>
    </citation>
    <scope>NUCLEOTIDE SEQUENCE [LARGE SCALE GENOMIC DNA]</scope>
    <source>
        <strain evidence="4 5">M5HDSG1-1</strain>
    </source>
</reference>
<dbReference type="GO" id="GO:0044781">
    <property type="term" value="P:bacterial-type flagellum organization"/>
    <property type="evidence" value="ECO:0007669"/>
    <property type="project" value="UniProtKB-UniRule"/>
</dbReference>
<keyword evidence="5" id="KW-1185">Reference proteome</keyword>
<accession>A0A3S2UC76</accession>
<sequence>MANTIDDSSLYLSTLQNQTAKTGNSSLGKDEFLKILITQLQNQDPSNPMEDKDFIAQMATFSSLEQMTNMNTTMSNFISLQTQSNLISYGQFVGKEVAWTKAETGENGESSITTGTGKVASIAYKGTDVEFTLEDGTVVNPGNISNVYSESDDNSLVSASRLIGKTVSYLNADNEEISSVVKSVSLKNGQIQLTLDDDQQSQITAGKITKIE</sequence>
<gene>
    <name evidence="4" type="primary">flgD</name>
    <name evidence="4" type="ORF">EM808_01050</name>
</gene>
<proteinExistence type="inferred from homology"/>
<organism evidence="4 5">
    <name type="scientific">Niallia taxi</name>
    <dbReference type="NCBI Taxonomy" id="2499688"/>
    <lineage>
        <taxon>Bacteria</taxon>
        <taxon>Bacillati</taxon>
        <taxon>Bacillota</taxon>
        <taxon>Bacilli</taxon>
        <taxon>Bacillales</taxon>
        <taxon>Bacillaceae</taxon>
        <taxon>Niallia</taxon>
    </lineage>
</organism>
<dbReference type="GeneID" id="87615238"/>
<keyword evidence="4" id="KW-0966">Cell projection</keyword>
<evidence type="ECO:0000256" key="2">
    <source>
        <dbReference type="ARBA" id="ARBA00022795"/>
    </source>
</evidence>
<dbReference type="Pfam" id="PF03963">
    <property type="entry name" value="FlgD"/>
    <property type="match status" value="1"/>
</dbReference>
<comment type="function">
    <text evidence="3">Required for flagellar hook formation. May act as a scaffolding protein.</text>
</comment>
<dbReference type="RefSeq" id="WP_127734582.1">
    <property type="nucleotide sequence ID" value="NZ_CP196002.1"/>
</dbReference>
<dbReference type="NCBIfam" id="NF007197">
    <property type="entry name" value="PRK09618.1"/>
    <property type="match status" value="1"/>
</dbReference>
<comment type="caution">
    <text evidence="4">The sequence shown here is derived from an EMBL/GenBank/DDBJ whole genome shotgun (WGS) entry which is preliminary data.</text>
</comment>
<evidence type="ECO:0000313" key="5">
    <source>
        <dbReference type="Proteomes" id="UP000288024"/>
    </source>
</evidence>
<comment type="similarity">
    <text evidence="1 3">Belongs to the FlgD family.</text>
</comment>
<dbReference type="InterPro" id="IPR005648">
    <property type="entry name" value="FlgD"/>
</dbReference>
<keyword evidence="4" id="KW-0969">Cilium</keyword>
<name>A0A3S2UC76_9BACI</name>
<evidence type="ECO:0000313" key="4">
    <source>
        <dbReference type="EMBL" id="RVT67097.1"/>
    </source>
</evidence>
<dbReference type="EMBL" id="RZTZ01000001">
    <property type="protein sequence ID" value="RVT67097.1"/>
    <property type="molecule type" value="Genomic_DNA"/>
</dbReference>
<protein>
    <recommendedName>
        <fullName evidence="3">Basal-body rod modification protein FlgD</fullName>
    </recommendedName>
</protein>
<evidence type="ECO:0000256" key="3">
    <source>
        <dbReference type="RuleBase" id="RU362076"/>
    </source>
</evidence>
<dbReference type="Proteomes" id="UP000288024">
    <property type="component" value="Unassembled WGS sequence"/>
</dbReference>
<dbReference type="AlphaFoldDB" id="A0A3S2UC76"/>
<evidence type="ECO:0000256" key="1">
    <source>
        <dbReference type="ARBA" id="ARBA00010577"/>
    </source>
</evidence>
<keyword evidence="4" id="KW-0282">Flagellum</keyword>
<keyword evidence="2 3" id="KW-1005">Bacterial flagellum biogenesis</keyword>